<accession>N6ZML3</accession>
<dbReference type="AlphaFoldDB" id="N6ZML3"/>
<sequence>MRQHVESGLYSSASEVIREALRLFEAYQGVQAANLASLIADIAQGVADIEAGRVRELDMNEIKQRGRATLATRRPA</sequence>
<organism evidence="3 4">
    <name type="scientific">Thauera phenylacetica B4P</name>
    <dbReference type="NCBI Taxonomy" id="1234382"/>
    <lineage>
        <taxon>Bacteria</taxon>
        <taxon>Pseudomonadati</taxon>
        <taxon>Pseudomonadota</taxon>
        <taxon>Betaproteobacteria</taxon>
        <taxon>Rhodocyclales</taxon>
        <taxon>Zoogloeaceae</taxon>
        <taxon>Thauera</taxon>
    </lineage>
</organism>
<dbReference type="PANTHER" id="PTHR36582:SF2">
    <property type="entry name" value="ANTITOXIN PARD"/>
    <property type="match status" value="1"/>
</dbReference>
<evidence type="ECO:0000256" key="2">
    <source>
        <dbReference type="ARBA" id="ARBA00022649"/>
    </source>
</evidence>
<name>N6ZML3_9RHOO</name>
<dbReference type="InterPro" id="IPR010985">
    <property type="entry name" value="Ribbon_hlx_hlx"/>
</dbReference>
<gene>
    <name evidence="3" type="ORF">C667_17296</name>
</gene>
<evidence type="ECO:0000256" key="1">
    <source>
        <dbReference type="ARBA" id="ARBA00008580"/>
    </source>
</evidence>
<dbReference type="Proteomes" id="UP000013047">
    <property type="component" value="Unassembled WGS sequence"/>
</dbReference>
<comment type="similarity">
    <text evidence="1">Belongs to the ParD antitoxin family.</text>
</comment>
<keyword evidence="4" id="KW-1185">Reference proteome</keyword>
<proteinExistence type="inferred from homology"/>
<comment type="caution">
    <text evidence="3">The sequence shown here is derived from an EMBL/GenBank/DDBJ whole genome shotgun (WGS) entry which is preliminary data.</text>
</comment>
<protein>
    <submittedName>
        <fullName evidence="3">Addiction module antidote protein, CopG/Arc/MetJ family</fullName>
    </submittedName>
</protein>
<dbReference type="InterPro" id="IPR038296">
    <property type="entry name" value="ParD_sf"/>
</dbReference>
<dbReference type="Pfam" id="PF03693">
    <property type="entry name" value="ParD_antitoxin"/>
    <property type="match status" value="1"/>
</dbReference>
<evidence type="ECO:0000313" key="4">
    <source>
        <dbReference type="Proteomes" id="UP000013047"/>
    </source>
</evidence>
<keyword evidence="2" id="KW-1277">Toxin-antitoxin system</keyword>
<reference evidence="3 4" key="1">
    <citation type="submission" date="2012-09" db="EMBL/GenBank/DDBJ databases">
        <title>Draft Genome Sequences of 6 Strains from Genus Thauera.</title>
        <authorList>
            <person name="Liu B."/>
            <person name="Shapleigh J.P."/>
            <person name="Frostegard A.H."/>
        </authorList>
    </citation>
    <scope>NUCLEOTIDE SEQUENCE [LARGE SCALE GENOMIC DNA]</scope>
    <source>
        <strain evidence="3 4">B4P</strain>
    </source>
</reference>
<dbReference type="EMBL" id="AMXF01000172">
    <property type="protein sequence ID" value="ENO95777.1"/>
    <property type="molecule type" value="Genomic_DNA"/>
</dbReference>
<dbReference type="SUPFAM" id="SSF47598">
    <property type="entry name" value="Ribbon-helix-helix"/>
    <property type="match status" value="1"/>
</dbReference>
<dbReference type="InterPro" id="IPR022789">
    <property type="entry name" value="ParD"/>
</dbReference>
<dbReference type="Gene3D" id="6.10.10.120">
    <property type="entry name" value="Antitoxin ParD1-like"/>
    <property type="match status" value="1"/>
</dbReference>
<dbReference type="PANTHER" id="PTHR36582">
    <property type="entry name" value="ANTITOXIN PARD"/>
    <property type="match status" value="1"/>
</dbReference>
<evidence type="ECO:0000313" key="3">
    <source>
        <dbReference type="EMBL" id="ENO95777.1"/>
    </source>
</evidence>
<dbReference type="GO" id="GO:0006355">
    <property type="term" value="P:regulation of DNA-templated transcription"/>
    <property type="evidence" value="ECO:0007669"/>
    <property type="project" value="InterPro"/>
</dbReference>